<dbReference type="PROSITE" id="PS51371">
    <property type="entry name" value="CBS"/>
    <property type="match status" value="1"/>
</dbReference>
<reference evidence="3 4" key="1">
    <citation type="submission" date="2019-07" db="EMBL/GenBank/DDBJ databases">
        <title>Genomics analysis of Aphanomyces spp. identifies a new class of oomycete effector associated with host adaptation.</title>
        <authorList>
            <person name="Gaulin E."/>
        </authorList>
    </citation>
    <scope>NUCLEOTIDE SEQUENCE [LARGE SCALE GENOMIC DNA]</scope>
    <source>
        <strain evidence="3 4">ATCC 201684</strain>
    </source>
</reference>
<keyword evidence="1" id="KW-0129">CBS domain</keyword>
<dbReference type="VEuPathDB" id="FungiDB:AeMF1_016742"/>
<feature type="domain" description="CBS" evidence="2">
    <location>
        <begin position="532"/>
        <end position="589"/>
    </location>
</feature>
<gene>
    <name evidence="3" type="ORF">Ae201684_003435</name>
</gene>
<dbReference type="SUPFAM" id="SSF54631">
    <property type="entry name" value="CBS-domain pair"/>
    <property type="match status" value="1"/>
</dbReference>
<organism evidence="3 4">
    <name type="scientific">Aphanomyces euteiches</name>
    <dbReference type="NCBI Taxonomy" id="100861"/>
    <lineage>
        <taxon>Eukaryota</taxon>
        <taxon>Sar</taxon>
        <taxon>Stramenopiles</taxon>
        <taxon>Oomycota</taxon>
        <taxon>Saprolegniomycetes</taxon>
        <taxon>Saprolegniales</taxon>
        <taxon>Verrucalvaceae</taxon>
        <taxon>Aphanomyces</taxon>
    </lineage>
</organism>
<comment type="caution">
    <text evidence="3">The sequence shown here is derived from an EMBL/GenBank/DDBJ whole genome shotgun (WGS) entry which is preliminary data.</text>
</comment>
<protein>
    <recommendedName>
        <fullName evidence="2">CBS domain-containing protein</fullName>
    </recommendedName>
</protein>
<name>A0A6G0XM07_9STRA</name>
<dbReference type="Gene3D" id="3.10.580.10">
    <property type="entry name" value="CBS-domain"/>
    <property type="match status" value="1"/>
</dbReference>
<accession>A0A6G0XM07</accession>
<sequence>MGATLSSHNLTDEHLRVLITEYTNLSLTLVEECWRIFVDVTHSKRFLSFDQFDEVFGMLVKDTEPHFQLFEQFVDGKSVANGYEALTGICLALRVDIKRKLHFIFRLYVSSDHENYIQSSLKVDIYHDLINSMTRMLRLSQPPSLDITSAMENALRATDDSKEYVTLKEAIEYSLTQPYVCAFFEELQSIFTGLVTRDKRVDLFQNELILDDDLELSSDSADDSEILWTTKILDVARSALAAEDIYEMTDDMQCFLALKELQLRKLPFGLVYKRHRKATSGERTYIGIVSYETFARCLLLVMPALDVNWKFSDCCGVNASKMSDTELAEMELEISDAGRRFASMSLREMLQLTQESSELLDSPKKRLSLHLAYGDDAVFNLVDRFTTTDFYVPVAYSPKYTSPIVGALTPFDVVRFILEDLSLFNGKQFWPVSKLDCLFKPLKTRRSDVSMYESFHLLQTTHLSSVLLLNEKDEEYSTFGWQDILELVEAWPSKLAFVANVNISVALPPAITPTVSLPHFSNLVIPICHVLKNKPPLTITADISVAAALTKFYECRVSRLCVVGESNKISGVLRLVDLLRLLLKEQRGVRRQLRR</sequence>
<evidence type="ECO:0000313" key="4">
    <source>
        <dbReference type="Proteomes" id="UP000481153"/>
    </source>
</evidence>
<dbReference type="AlphaFoldDB" id="A0A6G0XM07"/>
<dbReference type="InterPro" id="IPR000644">
    <property type="entry name" value="CBS_dom"/>
</dbReference>
<keyword evidence="4" id="KW-1185">Reference proteome</keyword>
<dbReference type="SMART" id="SM00116">
    <property type="entry name" value="CBS"/>
    <property type="match status" value="1"/>
</dbReference>
<evidence type="ECO:0000259" key="2">
    <source>
        <dbReference type="PROSITE" id="PS51371"/>
    </source>
</evidence>
<dbReference type="InterPro" id="IPR046342">
    <property type="entry name" value="CBS_dom_sf"/>
</dbReference>
<dbReference type="Pfam" id="PF00571">
    <property type="entry name" value="CBS"/>
    <property type="match status" value="1"/>
</dbReference>
<evidence type="ECO:0000313" key="3">
    <source>
        <dbReference type="EMBL" id="KAF0741323.1"/>
    </source>
</evidence>
<evidence type="ECO:0000256" key="1">
    <source>
        <dbReference type="PROSITE-ProRule" id="PRU00703"/>
    </source>
</evidence>
<dbReference type="Proteomes" id="UP000481153">
    <property type="component" value="Unassembled WGS sequence"/>
</dbReference>
<proteinExistence type="predicted"/>
<dbReference type="EMBL" id="VJMJ01000037">
    <property type="protein sequence ID" value="KAF0741323.1"/>
    <property type="molecule type" value="Genomic_DNA"/>
</dbReference>